<name>A0ABW6JWI3_9BACI</name>
<keyword evidence="6" id="KW-0804">Transcription</keyword>
<evidence type="ECO:0000256" key="1">
    <source>
        <dbReference type="ARBA" id="ARBA00004496"/>
    </source>
</evidence>
<dbReference type="InterPro" id="IPR011990">
    <property type="entry name" value="TPR-like_helical_dom_sf"/>
</dbReference>
<keyword evidence="4" id="KW-0805">Transcription regulation</keyword>
<accession>A0ABW6JWI3</accession>
<dbReference type="PANTHER" id="PTHR35807">
    <property type="entry name" value="TRANSCRIPTIONAL REGULATOR REDD-RELATED"/>
    <property type="match status" value="1"/>
</dbReference>
<reference evidence="9 10" key="1">
    <citation type="submission" date="2024-08" db="EMBL/GenBank/DDBJ databases">
        <title>Two novel Cytobacillus novel species.</title>
        <authorList>
            <person name="Liu G."/>
        </authorList>
    </citation>
    <scope>NUCLEOTIDE SEQUENCE [LARGE SCALE GENOMIC DNA]</scope>
    <source>
        <strain evidence="9 10">FJAT-53684</strain>
    </source>
</reference>
<protein>
    <submittedName>
        <fullName evidence="9">Response regulator</fullName>
    </submittedName>
</protein>
<sequence>MLKAVLVDDEVLALDLLEAMLKEIDGIDIIGKFTNSEEALENIGKIKPDIMFLDIEMQEMNGISLAEKLESIEWQAEIVFVTAYDHYALEAFNVQAFDYILKPIEKWRLKRAIERISNRRNPSHQSLTNHTPTMNASLLGSFRLTDLQGKPMNWRTKKVKELCAYLIHQNGPVHRDKIMEDLWPEQTLEKASALLHTSVYHLRKELKNHNFHEAIKYVDGRYSFVIDINSDVMAIKPILNHKRFTSSDVKGVLSFYKDDYLVEEDYYWSINEREQLRKRIIQYLTLYIRVTSDEEKSDHVYKEAIEKLIDLEPWEERFTMELIQYYIQQGNNREALNVYDNYRTSLWIQLGMKPQKKLEKMIEKIK</sequence>
<dbReference type="Gene3D" id="1.25.40.10">
    <property type="entry name" value="Tetratricopeptide repeat domain"/>
    <property type="match status" value="1"/>
</dbReference>
<feature type="modified residue" description="4-aspartylphosphate" evidence="7">
    <location>
        <position position="54"/>
    </location>
</feature>
<dbReference type="Pfam" id="PF00486">
    <property type="entry name" value="Trans_reg_C"/>
    <property type="match status" value="1"/>
</dbReference>
<dbReference type="InterPro" id="IPR001867">
    <property type="entry name" value="OmpR/PhoB-type_DNA-bd"/>
</dbReference>
<keyword evidence="10" id="KW-1185">Reference proteome</keyword>
<dbReference type="SMART" id="SM01043">
    <property type="entry name" value="BTAD"/>
    <property type="match status" value="1"/>
</dbReference>
<comment type="similarity">
    <text evidence="2">Belongs to the AfsR/DnrI/RedD regulatory family.</text>
</comment>
<keyword evidence="7" id="KW-0597">Phosphoprotein</keyword>
<dbReference type="SMART" id="SM00448">
    <property type="entry name" value="REC"/>
    <property type="match status" value="1"/>
</dbReference>
<keyword evidence="3" id="KW-0902">Two-component regulatory system</keyword>
<dbReference type="SUPFAM" id="SSF52172">
    <property type="entry name" value="CheY-like"/>
    <property type="match status" value="1"/>
</dbReference>
<evidence type="ECO:0000256" key="2">
    <source>
        <dbReference type="ARBA" id="ARBA00005820"/>
    </source>
</evidence>
<evidence type="ECO:0000313" key="9">
    <source>
        <dbReference type="EMBL" id="MFE8696196.1"/>
    </source>
</evidence>
<dbReference type="Gene3D" id="1.10.10.10">
    <property type="entry name" value="Winged helix-like DNA-binding domain superfamily/Winged helix DNA-binding domain"/>
    <property type="match status" value="1"/>
</dbReference>
<dbReference type="Pfam" id="PF00072">
    <property type="entry name" value="Response_reg"/>
    <property type="match status" value="1"/>
</dbReference>
<evidence type="ECO:0000256" key="6">
    <source>
        <dbReference type="ARBA" id="ARBA00023163"/>
    </source>
</evidence>
<dbReference type="Gene3D" id="3.40.50.2300">
    <property type="match status" value="1"/>
</dbReference>
<dbReference type="InterPro" id="IPR051677">
    <property type="entry name" value="AfsR-DnrI-RedD_regulator"/>
</dbReference>
<dbReference type="SUPFAM" id="SSF48452">
    <property type="entry name" value="TPR-like"/>
    <property type="match status" value="1"/>
</dbReference>
<proteinExistence type="inferred from homology"/>
<evidence type="ECO:0000256" key="4">
    <source>
        <dbReference type="ARBA" id="ARBA00023015"/>
    </source>
</evidence>
<evidence type="ECO:0000259" key="8">
    <source>
        <dbReference type="PROSITE" id="PS50110"/>
    </source>
</evidence>
<gene>
    <name evidence="9" type="ORF">ACFYKT_07500</name>
</gene>
<evidence type="ECO:0000256" key="5">
    <source>
        <dbReference type="ARBA" id="ARBA00023125"/>
    </source>
</evidence>
<dbReference type="InterPro" id="IPR001789">
    <property type="entry name" value="Sig_transdc_resp-reg_receiver"/>
</dbReference>
<comment type="subcellular location">
    <subcellularLocation>
        <location evidence="1">Cytoplasm</location>
    </subcellularLocation>
</comment>
<organism evidence="9 10">
    <name type="scientific">Cytobacillus mangrovibacter</name>
    <dbReference type="NCBI Taxonomy" id="3299024"/>
    <lineage>
        <taxon>Bacteria</taxon>
        <taxon>Bacillati</taxon>
        <taxon>Bacillota</taxon>
        <taxon>Bacilli</taxon>
        <taxon>Bacillales</taxon>
        <taxon>Bacillaceae</taxon>
        <taxon>Cytobacillus</taxon>
    </lineage>
</organism>
<feature type="domain" description="Response regulatory" evidence="8">
    <location>
        <begin position="3"/>
        <end position="117"/>
    </location>
</feature>
<evidence type="ECO:0000256" key="3">
    <source>
        <dbReference type="ARBA" id="ARBA00023012"/>
    </source>
</evidence>
<keyword evidence="5" id="KW-0238">DNA-binding</keyword>
<dbReference type="RefSeq" id="WP_389217703.1">
    <property type="nucleotide sequence ID" value="NZ_JBIACJ010000003.1"/>
</dbReference>
<comment type="caution">
    <text evidence="9">The sequence shown here is derived from an EMBL/GenBank/DDBJ whole genome shotgun (WGS) entry which is preliminary data.</text>
</comment>
<dbReference type="InterPro" id="IPR016032">
    <property type="entry name" value="Sig_transdc_resp-reg_C-effctor"/>
</dbReference>
<evidence type="ECO:0000256" key="7">
    <source>
        <dbReference type="PROSITE-ProRule" id="PRU00169"/>
    </source>
</evidence>
<dbReference type="EMBL" id="JBIACJ010000003">
    <property type="protein sequence ID" value="MFE8696196.1"/>
    <property type="molecule type" value="Genomic_DNA"/>
</dbReference>
<dbReference type="PROSITE" id="PS50110">
    <property type="entry name" value="RESPONSE_REGULATORY"/>
    <property type="match status" value="1"/>
</dbReference>
<dbReference type="InterPro" id="IPR011006">
    <property type="entry name" value="CheY-like_superfamily"/>
</dbReference>
<dbReference type="PANTHER" id="PTHR35807:SF2">
    <property type="entry name" value="TRANSCRIPTIONAL ACTIVATOR DOMAIN"/>
    <property type="match status" value="1"/>
</dbReference>
<dbReference type="SUPFAM" id="SSF46894">
    <property type="entry name" value="C-terminal effector domain of the bipartite response regulators"/>
    <property type="match status" value="1"/>
</dbReference>
<evidence type="ECO:0000313" key="10">
    <source>
        <dbReference type="Proteomes" id="UP001601058"/>
    </source>
</evidence>
<dbReference type="Proteomes" id="UP001601058">
    <property type="component" value="Unassembled WGS sequence"/>
</dbReference>
<dbReference type="InterPro" id="IPR036388">
    <property type="entry name" value="WH-like_DNA-bd_sf"/>
</dbReference>
<dbReference type="Pfam" id="PF03704">
    <property type="entry name" value="BTAD"/>
    <property type="match status" value="1"/>
</dbReference>
<dbReference type="InterPro" id="IPR005158">
    <property type="entry name" value="BTAD"/>
</dbReference>